<dbReference type="PANTHER" id="PTHR46740">
    <property type="entry name" value="PROTEIN DYAD"/>
    <property type="match status" value="1"/>
</dbReference>
<feature type="compositionally biased region" description="Low complexity" evidence="2">
    <location>
        <begin position="199"/>
        <end position="213"/>
    </location>
</feature>
<dbReference type="HOGENOM" id="CLU_017061_0_0_1"/>
<evidence type="ECO:0000256" key="1">
    <source>
        <dbReference type="SAM" id="Coils"/>
    </source>
</evidence>
<evidence type="ECO:0000313" key="4">
    <source>
        <dbReference type="EMBL" id="KQK11083.1"/>
    </source>
</evidence>
<feature type="region of interest" description="Disordered" evidence="2">
    <location>
        <begin position="106"/>
        <end position="125"/>
    </location>
</feature>
<feature type="region of interest" description="Disordered" evidence="2">
    <location>
        <begin position="800"/>
        <end position="827"/>
    </location>
</feature>
<feature type="coiled-coil region" evidence="1">
    <location>
        <begin position="497"/>
        <end position="524"/>
    </location>
</feature>
<proteinExistence type="predicted"/>
<feature type="compositionally biased region" description="Basic residues" evidence="2">
    <location>
        <begin position="189"/>
        <end position="198"/>
    </location>
</feature>
<reference evidence="4" key="2">
    <citation type="submission" date="2017-06" db="EMBL/GenBank/DDBJ databases">
        <title>WGS assembly of Brachypodium distachyon.</title>
        <authorList>
            <consortium name="The International Brachypodium Initiative"/>
            <person name="Lucas S."/>
            <person name="Harmon-Smith M."/>
            <person name="Lail K."/>
            <person name="Tice H."/>
            <person name="Grimwood J."/>
            <person name="Bruce D."/>
            <person name="Barry K."/>
            <person name="Shu S."/>
            <person name="Lindquist E."/>
            <person name="Wang M."/>
            <person name="Pitluck S."/>
            <person name="Vogel J.P."/>
            <person name="Garvin D.F."/>
            <person name="Mockler T.C."/>
            <person name="Schmutz J."/>
            <person name="Rokhsar D."/>
            <person name="Bevan M.W."/>
        </authorList>
    </citation>
    <scope>NUCLEOTIDE SEQUENCE</scope>
    <source>
        <strain evidence="4">Bd21</strain>
    </source>
</reference>
<dbReference type="AlphaFoldDB" id="I1HUC5"/>
<dbReference type="GO" id="GO:0051177">
    <property type="term" value="P:meiotic sister chromatid cohesion"/>
    <property type="evidence" value="ECO:0007669"/>
    <property type="project" value="InterPro"/>
</dbReference>
<feature type="compositionally biased region" description="Basic and acidic residues" evidence="2">
    <location>
        <begin position="665"/>
        <end position="679"/>
    </location>
</feature>
<accession>I1HUC5</accession>
<dbReference type="EnsemblPlants" id="KQK11083">
    <property type="protein sequence ID" value="KQK11083"/>
    <property type="gene ID" value="BRADI_2g58000v3"/>
</dbReference>
<dbReference type="EMBL" id="CM000881">
    <property type="protein sequence ID" value="KQK11083.1"/>
    <property type="molecule type" value="Genomic_DNA"/>
</dbReference>
<feature type="region of interest" description="Disordered" evidence="2">
    <location>
        <begin position="165"/>
        <end position="374"/>
    </location>
</feature>
<dbReference type="OrthoDB" id="515863at2759"/>
<evidence type="ECO:0000313" key="6">
    <source>
        <dbReference type="Proteomes" id="UP000008810"/>
    </source>
</evidence>
<feature type="compositionally biased region" description="Acidic residues" evidence="2">
    <location>
        <begin position="302"/>
        <end position="315"/>
    </location>
</feature>
<dbReference type="KEGG" id="bdi:104583361"/>
<feature type="region of interest" description="Disordered" evidence="2">
    <location>
        <begin position="42"/>
        <end position="70"/>
    </location>
</feature>
<feature type="compositionally biased region" description="Basic and acidic residues" evidence="2">
    <location>
        <begin position="316"/>
        <end position="335"/>
    </location>
</feature>
<dbReference type="Proteomes" id="UP000008810">
    <property type="component" value="Chromosome 2"/>
</dbReference>
<dbReference type="STRING" id="15368.I1HUC5"/>
<reference evidence="4 5" key="1">
    <citation type="journal article" date="2010" name="Nature">
        <title>Genome sequencing and analysis of the model grass Brachypodium distachyon.</title>
        <authorList>
            <consortium name="International Brachypodium Initiative"/>
        </authorList>
    </citation>
    <scope>NUCLEOTIDE SEQUENCE [LARGE SCALE GENOMIC DNA]</scope>
    <source>
        <strain evidence="4">Bd21</strain>
        <strain evidence="5">cv. Bd21</strain>
    </source>
</reference>
<gene>
    <name evidence="5" type="primary">LOC104583361</name>
    <name evidence="4" type="ORF">BRADI_2g58000v3</name>
</gene>
<feature type="region of interest" description="Disordered" evidence="2">
    <location>
        <begin position="725"/>
        <end position="765"/>
    </location>
</feature>
<dbReference type="InterPro" id="IPR059080">
    <property type="entry name" value="WHD_PTC1"/>
</dbReference>
<organism evidence="5">
    <name type="scientific">Brachypodium distachyon</name>
    <name type="common">Purple false brome</name>
    <name type="synonym">Trachynia distachya</name>
    <dbReference type="NCBI Taxonomy" id="15368"/>
    <lineage>
        <taxon>Eukaryota</taxon>
        <taxon>Viridiplantae</taxon>
        <taxon>Streptophyta</taxon>
        <taxon>Embryophyta</taxon>
        <taxon>Tracheophyta</taxon>
        <taxon>Spermatophyta</taxon>
        <taxon>Magnoliopsida</taxon>
        <taxon>Liliopsida</taxon>
        <taxon>Poales</taxon>
        <taxon>Poaceae</taxon>
        <taxon>BOP clade</taxon>
        <taxon>Pooideae</taxon>
        <taxon>Stipodae</taxon>
        <taxon>Brachypodieae</taxon>
        <taxon>Brachypodium</taxon>
    </lineage>
</organism>
<dbReference type="eggNOG" id="ENOG502QU2W">
    <property type="taxonomic scope" value="Eukaryota"/>
</dbReference>
<feature type="compositionally biased region" description="Basic and acidic residues" evidence="2">
    <location>
        <begin position="16"/>
        <end position="26"/>
    </location>
</feature>
<feature type="coiled-coil region" evidence="1">
    <location>
        <begin position="551"/>
        <end position="613"/>
    </location>
</feature>
<dbReference type="PANTHER" id="PTHR46740:SF6">
    <property type="entry name" value="OS12G0623300 PROTEIN"/>
    <property type="match status" value="1"/>
</dbReference>
<evidence type="ECO:0000313" key="5">
    <source>
        <dbReference type="EnsemblPlants" id="KQK11083"/>
    </source>
</evidence>
<evidence type="ECO:0000259" key="3">
    <source>
        <dbReference type="Pfam" id="PF25874"/>
    </source>
</evidence>
<feature type="compositionally biased region" description="Basic residues" evidence="2">
    <location>
        <begin position="336"/>
        <end position="347"/>
    </location>
</feature>
<keyword evidence="6" id="KW-1185">Reference proteome</keyword>
<evidence type="ECO:0000256" key="2">
    <source>
        <dbReference type="SAM" id="MobiDB-lite"/>
    </source>
</evidence>
<dbReference type="RefSeq" id="XP_014753959.1">
    <property type="nucleotide sequence ID" value="XM_014898473.2"/>
</dbReference>
<dbReference type="InterPro" id="IPR044221">
    <property type="entry name" value="DYAD/AMEIOTIC1"/>
</dbReference>
<dbReference type="Pfam" id="PF25874">
    <property type="entry name" value="WHD_plant_repro"/>
    <property type="match status" value="1"/>
</dbReference>
<keyword evidence="1" id="KW-0175">Coiled coil</keyword>
<feature type="compositionally biased region" description="Basic residues" evidence="2">
    <location>
        <begin position="172"/>
        <end position="182"/>
    </location>
</feature>
<feature type="region of interest" description="Disordered" evidence="2">
    <location>
        <begin position="1"/>
        <end position="28"/>
    </location>
</feature>
<protein>
    <recommendedName>
        <fullName evidence="3">PTC1-like winged helix-turn-helix domain-containing protein</fullName>
    </recommendedName>
</protein>
<feature type="region of interest" description="Disordered" evidence="2">
    <location>
        <begin position="695"/>
        <end position="714"/>
    </location>
</feature>
<feature type="domain" description="PTC1-like winged helix-turn-helix" evidence="3">
    <location>
        <begin position="380"/>
        <end position="461"/>
    </location>
</feature>
<dbReference type="GO" id="GO:0007131">
    <property type="term" value="P:reciprocal meiotic recombination"/>
    <property type="evidence" value="ECO:0007669"/>
    <property type="project" value="InterPro"/>
</dbReference>
<dbReference type="OMA" id="EPWEGDK"/>
<dbReference type="Gramene" id="KQK11083">
    <property type="protein sequence ID" value="KQK11083"/>
    <property type="gene ID" value="BRADI_2g58000v3"/>
</dbReference>
<feature type="compositionally biased region" description="Basic residues" evidence="2">
    <location>
        <begin position="244"/>
        <end position="255"/>
    </location>
</feature>
<sequence length="848" mass="90660">MSAATIHASAVLRRRAKEEEDSHMAGDDAYWSAAPRLYDFSTHDRLKLDPSPPPPSPPASPSSPSSPVPAQEPCGHLCLLALQGTGVSWGVRKRVHYVGRVPRRSVEAQAGDDRRPDPPAPAAVVQSAAVMAAPVVVQGDEESSSNAKNDAGAGAALPEAALAAAVAGTETKKKRRRRKPGRGRGFSLRPKKRVRRASAAKAEVLEAAAPVAVAKEEESEKQQEEEEEERKVVVAVKADAEQRRKGKARRGCRLIKRLEEILPAGRILMNPPEEAEDEESSLGDSKVALMSALNKRTRPEPEPEPEESGQDEDEDERKVVATKTEKKKTAADRHGRATTHRRKKSRRAKEEEEEEEPAAERKTKKPAAPKPKAAAMADHRWTEQRYASASASLLAVARAMGASAAEPVQRGELRAELRKRIGDTGLLDHLLKHATGTVLPGGGDRLRRRHNADGAMEYWLEPAELLALRREAGVADPYWVPPPGWKPGDPLSPDACALQAKRQVEALSAELAGVKRHMEQLMKANQGTLSIEVKSEAAKAYISHKPYQEKYECMTKANVNLEKKVLSLEEKYATTSRLNGKLEQEVLSLKEKYEAVLEKNTRLESQMAALSASFLSLKEHLLLHNDHEQEHLLLQNGDEQEGLLLLNDNGDQPQQLLLMGPEQAPGDHLESREADKEESNDGGEAPDAAALAVGAGDGAATSSGGGGKRTSRKCSVRICRPQGAFQWPDAQPSSPLTPTAAAAAAMDGGGGLELPPTPPSASSTNAASAKLLLLPAPASPPTPSATGTGDVDLQAAAAAVQPGSGHDLQLRQPSSRPCGATAGLPESKKTALEAGGVGNELALAHPSH</sequence>
<name>I1HUC5_BRADI</name>
<feature type="compositionally biased region" description="Pro residues" evidence="2">
    <location>
        <begin position="50"/>
        <end position="67"/>
    </location>
</feature>
<feature type="region of interest" description="Disordered" evidence="2">
    <location>
        <begin position="652"/>
        <end position="688"/>
    </location>
</feature>
<reference evidence="5" key="3">
    <citation type="submission" date="2018-08" db="UniProtKB">
        <authorList>
            <consortium name="EnsemblPlants"/>
        </authorList>
    </citation>
    <scope>IDENTIFICATION</scope>
    <source>
        <strain evidence="5">cv. Bd21</strain>
    </source>
</reference>
<dbReference type="GeneID" id="104583361"/>